<name>A0ABP4LAH5_9ACTN</name>
<proteinExistence type="predicted"/>
<accession>A0ABP4LAH5</accession>
<reference evidence="2" key="1">
    <citation type="journal article" date="2019" name="Int. J. Syst. Evol. Microbiol.">
        <title>The Global Catalogue of Microorganisms (GCM) 10K type strain sequencing project: providing services to taxonomists for standard genome sequencing and annotation.</title>
        <authorList>
            <consortium name="The Broad Institute Genomics Platform"/>
            <consortium name="The Broad Institute Genome Sequencing Center for Infectious Disease"/>
            <person name="Wu L."/>
            <person name="Ma J."/>
        </authorList>
    </citation>
    <scope>NUCLEOTIDE SEQUENCE [LARGE SCALE GENOMIC DNA]</scope>
    <source>
        <strain evidence="2">JCM 15933</strain>
    </source>
</reference>
<protein>
    <submittedName>
        <fullName evidence="1">Uncharacterized protein</fullName>
    </submittedName>
</protein>
<evidence type="ECO:0000313" key="2">
    <source>
        <dbReference type="Proteomes" id="UP001501470"/>
    </source>
</evidence>
<keyword evidence="2" id="KW-1185">Reference proteome</keyword>
<comment type="caution">
    <text evidence="1">The sequence shown here is derived from an EMBL/GenBank/DDBJ whole genome shotgun (WGS) entry which is preliminary data.</text>
</comment>
<sequence>MWVNVHSLVGRCISSDADRREANFRVLRTLVPWTVFNITGQLLAPLLVHSLL</sequence>
<dbReference type="Proteomes" id="UP001501470">
    <property type="component" value="Unassembled WGS sequence"/>
</dbReference>
<dbReference type="RefSeq" id="WP_344503386.1">
    <property type="nucleotide sequence ID" value="NZ_BAAAQD010000007.1"/>
</dbReference>
<gene>
    <name evidence="1" type="ORF">GCM10009827_038920</name>
</gene>
<dbReference type="EMBL" id="BAAAQD010000007">
    <property type="protein sequence ID" value="GAA1519668.1"/>
    <property type="molecule type" value="Genomic_DNA"/>
</dbReference>
<organism evidence="1 2">
    <name type="scientific">Dactylosporangium maewongense</name>
    <dbReference type="NCBI Taxonomy" id="634393"/>
    <lineage>
        <taxon>Bacteria</taxon>
        <taxon>Bacillati</taxon>
        <taxon>Actinomycetota</taxon>
        <taxon>Actinomycetes</taxon>
        <taxon>Micromonosporales</taxon>
        <taxon>Micromonosporaceae</taxon>
        <taxon>Dactylosporangium</taxon>
    </lineage>
</organism>
<evidence type="ECO:0000313" key="1">
    <source>
        <dbReference type="EMBL" id="GAA1519668.1"/>
    </source>
</evidence>